<evidence type="ECO:0000313" key="2">
    <source>
        <dbReference type="EMBL" id="MFC6752430.1"/>
    </source>
</evidence>
<reference evidence="2 3" key="1">
    <citation type="journal article" date="2019" name="Int. J. Syst. Evol. Microbiol.">
        <title>The Global Catalogue of Microorganisms (GCM) 10K type strain sequencing project: providing services to taxonomists for standard genome sequencing and annotation.</title>
        <authorList>
            <consortium name="The Broad Institute Genomics Platform"/>
            <consortium name="The Broad Institute Genome Sequencing Center for Infectious Disease"/>
            <person name="Wu L."/>
            <person name="Ma J."/>
        </authorList>
    </citation>
    <scope>NUCLEOTIDE SEQUENCE [LARGE SCALE GENOMIC DNA]</scope>
    <source>
        <strain evidence="2 3">CGMCC 1.3239</strain>
    </source>
</reference>
<comment type="caution">
    <text evidence="2">The sequence shown here is derived from an EMBL/GenBank/DDBJ whole genome shotgun (WGS) entry which is preliminary data.</text>
</comment>
<protein>
    <submittedName>
        <fullName evidence="2">Rubrerythrin-like domain-containing protein</fullName>
    </submittedName>
</protein>
<name>A0ABD5S7M2_9EURY</name>
<sequence>MRDVEPNADGVRSYECLQCGTITTAEGNPGKCPACGGEIRNRRMPIE</sequence>
<dbReference type="EMBL" id="JBHSWW010000020">
    <property type="protein sequence ID" value="MFC6752430.1"/>
    <property type="molecule type" value="Genomic_DNA"/>
</dbReference>
<keyword evidence="3" id="KW-1185">Reference proteome</keyword>
<organism evidence="2 3">
    <name type="scientific">Halorubrum tibetense</name>
    <dbReference type="NCBI Taxonomy" id="175631"/>
    <lineage>
        <taxon>Archaea</taxon>
        <taxon>Methanobacteriati</taxon>
        <taxon>Methanobacteriota</taxon>
        <taxon>Stenosarchaea group</taxon>
        <taxon>Halobacteria</taxon>
        <taxon>Halobacteriales</taxon>
        <taxon>Haloferacaceae</taxon>
        <taxon>Halorubrum</taxon>
    </lineage>
</organism>
<dbReference type="InterPro" id="IPR055553">
    <property type="entry name" value="DUF7129"/>
</dbReference>
<feature type="domain" description="DUF7129" evidence="1">
    <location>
        <begin position="10"/>
        <end position="46"/>
    </location>
</feature>
<dbReference type="Proteomes" id="UP001596442">
    <property type="component" value="Unassembled WGS sequence"/>
</dbReference>
<gene>
    <name evidence="2" type="ORF">ACFQEU_02925</name>
</gene>
<dbReference type="AlphaFoldDB" id="A0ABD5S7M2"/>
<accession>A0ABD5S7M2</accession>
<dbReference type="SUPFAM" id="SSF57802">
    <property type="entry name" value="Rubredoxin-like"/>
    <property type="match status" value="1"/>
</dbReference>
<proteinExistence type="predicted"/>
<dbReference type="RefSeq" id="WP_379779125.1">
    <property type="nucleotide sequence ID" value="NZ_JBHSWW010000020.1"/>
</dbReference>
<dbReference type="NCBIfam" id="NF033497">
    <property type="entry name" value="rubre_like_arch"/>
    <property type="match status" value="1"/>
</dbReference>
<evidence type="ECO:0000313" key="3">
    <source>
        <dbReference type="Proteomes" id="UP001596442"/>
    </source>
</evidence>
<dbReference type="Pfam" id="PF23455">
    <property type="entry name" value="DUF7129"/>
    <property type="match status" value="1"/>
</dbReference>
<dbReference type="Gene3D" id="2.20.28.30">
    <property type="entry name" value="RNA polymerase ii, chain L"/>
    <property type="match status" value="1"/>
</dbReference>
<evidence type="ECO:0000259" key="1">
    <source>
        <dbReference type="Pfam" id="PF23455"/>
    </source>
</evidence>